<dbReference type="GO" id="GO:0016042">
    <property type="term" value="P:lipid catabolic process"/>
    <property type="evidence" value="ECO:0007669"/>
    <property type="project" value="UniProtKB-KW"/>
</dbReference>
<name>A0A3A9WBE0_9ACTN</name>
<protein>
    <submittedName>
        <fullName evidence="6">Chlorophyllase</fullName>
    </submittedName>
</protein>
<dbReference type="PANTHER" id="PTHR10272:SF0">
    <property type="entry name" value="PLATELET-ACTIVATING FACTOR ACETYLHYDROLASE"/>
    <property type="match status" value="1"/>
</dbReference>
<dbReference type="OrthoDB" id="339159at2"/>
<dbReference type="GO" id="GO:0016491">
    <property type="term" value="F:oxidoreductase activity"/>
    <property type="evidence" value="ECO:0007669"/>
    <property type="project" value="UniProtKB-KW"/>
</dbReference>
<comment type="caution">
    <text evidence="6">The sequence shown here is derived from an EMBL/GenBank/DDBJ whole genome shotgun (WGS) entry which is preliminary data.</text>
</comment>
<dbReference type="Gene3D" id="3.40.50.1820">
    <property type="entry name" value="alpha/beta hydrolase"/>
    <property type="match status" value="1"/>
</dbReference>
<evidence type="ECO:0000256" key="4">
    <source>
        <dbReference type="ARBA" id="ARBA00023002"/>
    </source>
</evidence>
<dbReference type="InterPro" id="IPR006093">
    <property type="entry name" value="Oxy_OxRdtase_FAD_BS"/>
</dbReference>
<keyword evidence="4" id="KW-0560">Oxidoreductase</keyword>
<dbReference type="GO" id="GO:0003847">
    <property type="term" value="F:1-alkyl-2-acetylglycerophosphocholine esterase activity"/>
    <property type="evidence" value="ECO:0007669"/>
    <property type="project" value="TreeGrafter"/>
</dbReference>
<evidence type="ECO:0000256" key="1">
    <source>
        <dbReference type="ARBA" id="ARBA00005466"/>
    </source>
</evidence>
<organism evidence="6 9">
    <name type="scientific">Streptomyces radicis</name>
    <dbReference type="NCBI Taxonomy" id="1750517"/>
    <lineage>
        <taxon>Bacteria</taxon>
        <taxon>Bacillati</taxon>
        <taxon>Actinomycetota</taxon>
        <taxon>Actinomycetes</taxon>
        <taxon>Kitasatosporales</taxon>
        <taxon>Streptomycetaceae</taxon>
        <taxon>Streptomyces</taxon>
    </lineage>
</organism>
<dbReference type="EMBL" id="RBDY01000005">
    <property type="protein sequence ID" value="RKN24707.1"/>
    <property type="molecule type" value="Genomic_DNA"/>
</dbReference>
<dbReference type="RefSeq" id="WP_120696470.1">
    <property type="nucleotide sequence ID" value="NZ_RBDX01000005.1"/>
</dbReference>
<evidence type="ECO:0000256" key="3">
    <source>
        <dbReference type="ARBA" id="ARBA00022963"/>
    </source>
</evidence>
<dbReference type="PANTHER" id="PTHR10272">
    <property type="entry name" value="PLATELET-ACTIVATING FACTOR ACETYLHYDROLASE"/>
    <property type="match status" value="1"/>
</dbReference>
<dbReference type="Proteomes" id="UP000275024">
    <property type="component" value="Unassembled WGS sequence"/>
</dbReference>
<reference evidence="8 9" key="1">
    <citation type="submission" date="2018-09" db="EMBL/GenBank/DDBJ databases">
        <title>Streptomyces sp. nov. DS1-2, an endophytic actinomycete isolated from roots of Dendrobium scabrilingue.</title>
        <authorList>
            <person name="Kuncharoen N."/>
            <person name="Kudo T."/>
            <person name="Ohkuma M."/>
            <person name="Yuki M."/>
            <person name="Tanasupawat S."/>
        </authorList>
    </citation>
    <scope>NUCLEOTIDE SEQUENCE [LARGE SCALE GENOMIC DNA]</scope>
    <source>
        <strain evidence="6 9">AZ1-7</strain>
        <strain evidence="7 8">DS1-2</strain>
    </source>
</reference>
<sequence length="322" mass="34439">MSYTSYTSYTRDPVPVSPVLSLAPVTLPTPGRAVDLQLRVSAPMSGADLPIVLLSHGHGPSNFLSSLHGYGPPRDFLAARGFVVLQPTHLDSAALGLREADDPEAPLYWRSRATDMSFVLDHLDDLEEALPSLRGRVDRSRVAVVGHSMGGFTASMLLGARGVDPTDGSPLDLTEPRVTAGVVMSAPGRGGDSLSEYAKEHYPILSGTDFSLMRTPTLVVAGAEDVSRHLNVRGPEWYTDPYALSPGRKALLQLFGAGHALGGVSGYDAAEATDENPELADAALWLTWAFLRTELGLDEHAWDFASKALTTVPTPLGRIETR</sequence>
<accession>A0A3A9WBE0</accession>
<dbReference type="PROSITE" id="PS00862">
    <property type="entry name" value="OX2_COVAL_FAD"/>
    <property type="match status" value="1"/>
</dbReference>
<dbReference type="EMBL" id="RBDX01000005">
    <property type="protein sequence ID" value="RKN10448.1"/>
    <property type="molecule type" value="Genomic_DNA"/>
</dbReference>
<dbReference type="InterPro" id="IPR029058">
    <property type="entry name" value="AB_hydrolase_fold"/>
</dbReference>
<keyword evidence="2" id="KW-0378">Hydrolase</keyword>
<dbReference type="AlphaFoldDB" id="A0A3A9WBE0"/>
<proteinExistence type="inferred from homology"/>
<evidence type="ECO:0000313" key="6">
    <source>
        <dbReference type="EMBL" id="RKN10448.1"/>
    </source>
</evidence>
<dbReference type="Proteomes" id="UP000268652">
    <property type="component" value="Unassembled WGS sequence"/>
</dbReference>
<gene>
    <name evidence="7" type="ORF">D7318_09580</name>
    <name evidence="6" type="ORF">D7319_08405</name>
</gene>
<evidence type="ECO:0000256" key="5">
    <source>
        <dbReference type="ARBA" id="ARBA00023098"/>
    </source>
</evidence>
<keyword evidence="8" id="KW-1185">Reference proteome</keyword>
<evidence type="ECO:0000313" key="8">
    <source>
        <dbReference type="Proteomes" id="UP000268652"/>
    </source>
</evidence>
<evidence type="ECO:0000313" key="9">
    <source>
        <dbReference type="Proteomes" id="UP000275024"/>
    </source>
</evidence>
<keyword evidence="3" id="KW-0442">Lipid degradation</keyword>
<evidence type="ECO:0000256" key="2">
    <source>
        <dbReference type="ARBA" id="ARBA00022801"/>
    </source>
</evidence>
<dbReference type="SUPFAM" id="SSF53474">
    <property type="entry name" value="alpha/beta-Hydrolases"/>
    <property type="match status" value="1"/>
</dbReference>
<comment type="similarity">
    <text evidence="1">Belongs to the oxygen-dependent FAD-linked oxidoreductase family.</text>
</comment>
<evidence type="ECO:0000313" key="7">
    <source>
        <dbReference type="EMBL" id="RKN24707.1"/>
    </source>
</evidence>
<keyword evidence="5" id="KW-0443">Lipid metabolism</keyword>